<evidence type="ECO:0000313" key="9">
    <source>
        <dbReference type="Proteomes" id="UP000516117"/>
    </source>
</evidence>
<dbReference type="EMBL" id="CP060789">
    <property type="protein sequence ID" value="QNP54884.1"/>
    <property type="molecule type" value="Genomic_DNA"/>
</dbReference>
<keyword evidence="5 7" id="KW-0326">Glycosidase</keyword>
<organism evidence="8 9">
    <name type="scientific">Tessaracoccus defluvii</name>
    <dbReference type="NCBI Taxonomy" id="1285901"/>
    <lineage>
        <taxon>Bacteria</taxon>
        <taxon>Bacillati</taxon>
        <taxon>Actinomycetota</taxon>
        <taxon>Actinomycetes</taxon>
        <taxon>Propionibacteriales</taxon>
        <taxon>Propionibacteriaceae</taxon>
        <taxon>Tessaracoccus</taxon>
    </lineage>
</organism>
<accession>A0A7H0H2W8</accession>
<dbReference type="Proteomes" id="UP000516117">
    <property type="component" value="Chromosome"/>
</dbReference>
<evidence type="ECO:0000256" key="1">
    <source>
        <dbReference type="ARBA" id="ARBA00009865"/>
    </source>
</evidence>
<keyword evidence="2" id="KW-0858">Xylan degradation</keyword>
<evidence type="ECO:0000313" key="8">
    <source>
        <dbReference type="EMBL" id="QNP54884.1"/>
    </source>
</evidence>
<keyword evidence="3 7" id="KW-0378">Hydrolase</keyword>
<comment type="similarity">
    <text evidence="1 7">Belongs to the glycosyl hydrolase 43 family.</text>
</comment>
<dbReference type="Pfam" id="PF04616">
    <property type="entry name" value="Glyco_hydro_43"/>
    <property type="match status" value="1"/>
</dbReference>
<reference evidence="8 9" key="1">
    <citation type="submission" date="2020-08" db="EMBL/GenBank/DDBJ databases">
        <title>Genome sequence of Tessaracoccus defluvii JCM 17540T.</title>
        <authorList>
            <person name="Hyun D.-W."/>
            <person name="Bae J.-W."/>
        </authorList>
    </citation>
    <scope>NUCLEOTIDE SEQUENCE [LARGE SCALE GENOMIC DNA]</scope>
    <source>
        <strain evidence="8 9">JCM 17540</strain>
    </source>
</reference>
<dbReference type="InterPro" id="IPR023296">
    <property type="entry name" value="Glyco_hydro_beta-prop_sf"/>
</dbReference>
<name>A0A7H0H2W8_9ACTN</name>
<feature type="site" description="Important for catalytic activity, responsible for pKa modulation of the active site Glu and correct orientation of both the proton donor and substrate" evidence="6">
    <location>
        <position position="131"/>
    </location>
</feature>
<evidence type="ECO:0000256" key="4">
    <source>
        <dbReference type="ARBA" id="ARBA00023277"/>
    </source>
</evidence>
<keyword evidence="2" id="KW-0624">Polysaccharide degradation</keyword>
<sequence length="293" mass="32814">MSDVTQLPQSPIPALLGDPDLTYWEGRYWLYATNDGQEGWVNSTINAFSSTDLVEWTDHGVAYDSLATVSWDRTPSRTWAPAVLHQSGRHVLYTAEDGNIAAAVADNPAGPFVDIGHPLVRADAVPGYQIDAAIMRHEGRPWLLWGNSVAHMAPLDDAGTAVDLTRLHSWKPHNFIEAIDLKERAGLWHSTWSVGDTRKDDYHLEYATGPTPQGPWTHHGILVEKRPEEGIYCTGHHSILCLPGDEWILAYHRWAMDGGAGWRREVMFAPLEFDGDGLLRPVVPTHDWYRRAL</sequence>
<dbReference type="PANTHER" id="PTHR43772">
    <property type="entry name" value="ENDO-1,4-BETA-XYLANASE"/>
    <property type="match status" value="1"/>
</dbReference>
<protein>
    <submittedName>
        <fullName evidence="8">Family 43 glycosylhydrolase</fullName>
    </submittedName>
</protein>
<dbReference type="KEGG" id="tdf:H9L22_11340"/>
<dbReference type="GO" id="GO:0045493">
    <property type="term" value="P:xylan catabolic process"/>
    <property type="evidence" value="ECO:0007669"/>
    <property type="project" value="UniProtKB-KW"/>
</dbReference>
<dbReference type="AlphaFoldDB" id="A0A7H0H2W8"/>
<dbReference type="RefSeq" id="WP_187720020.1">
    <property type="nucleotide sequence ID" value="NZ_BAABBL010000004.1"/>
</dbReference>
<proteinExistence type="inferred from homology"/>
<evidence type="ECO:0000256" key="6">
    <source>
        <dbReference type="PIRSR" id="PIRSR606710-2"/>
    </source>
</evidence>
<evidence type="ECO:0000256" key="7">
    <source>
        <dbReference type="RuleBase" id="RU361187"/>
    </source>
</evidence>
<dbReference type="SUPFAM" id="SSF75005">
    <property type="entry name" value="Arabinanase/levansucrase/invertase"/>
    <property type="match status" value="1"/>
</dbReference>
<dbReference type="PANTHER" id="PTHR43772:SF2">
    <property type="entry name" value="PUTATIVE (AFU_ORTHOLOGUE AFUA_2G04480)-RELATED"/>
    <property type="match status" value="1"/>
</dbReference>
<gene>
    <name evidence="8" type="ORF">H9L22_11340</name>
</gene>
<keyword evidence="9" id="KW-1185">Reference proteome</keyword>
<keyword evidence="4" id="KW-0119">Carbohydrate metabolism</keyword>
<evidence type="ECO:0000256" key="5">
    <source>
        <dbReference type="ARBA" id="ARBA00023295"/>
    </source>
</evidence>
<dbReference type="InterPro" id="IPR006710">
    <property type="entry name" value="Glyco_hydro_43"/>
</dbReference>
<evidence type="ECO:0000256" key="3">
    <source>
        <dbReference type="ARBA" id="ARBA00022801"/>
    </source>
</evidence>
<dbReference type="Gene3D" id="2.115.10.20">
    <property type="entry name" value="Glycosyl hydrolase domain, family 43"/>
    <property type="match status" value="1"/>
</dbReference>
<evidence type="ECO:0000256" key="2">
    <source>
        <dbReference type="ARBA" id="ARBA00022651"/>
    </source>
</evidence>
<dbReference type="InterPro" id="IPR052176">
    <property type="entry name" value="Glycosyl_Hydrlase_43_Enz"/>
</dbReference>
<dbReference type="GO" id="GO:0004553">
    <property type="term" value="F:hydrolase activity, hydrolyzing O-glycosyl compounds"/>
    <property type="evidence" value="ECO:0007669"/>
    <property type="project" value="InterPro"/>
</dbReference>